<reference evidence="1" key="1">
    <citation type="thesis" date="2021" institute="BYU ScholarsArchive" country="Provo, UT, USA">
        <title>Applications of and Algorithms for Genome Assembly and Genomic Analyses with an Emphasis on Marine Teleosts.</title>
        <authorList>
            <person name="Pickett B.D."/>
        </authorList>
    </citation>
    <scope>NUCLEOTIDE SEQUENCE</scope>
    <source>
        <strain evidence="1">HI-2016</strain>
    </source>
</reference>
<organism evidence="1 2">
    <name type="scientific">Albula glossodonta</name>
    <name type="common">roundjaw bonefish</name>
    <dbReference type="NCBI Taxonomy" id="121402"/>
    <lineage>
        <taxon>Eukaryota</taxon>
        <taxon>Metazoa</taxon>
        <taxon>Chordata</taxon>
        <taxon>Craniata</taxon>
        <taxon>Vertebrata</taxon>
        <taxon>Euteleostomi</taxon>
        <taxon>Actinopterygii</taxon>
        <taxon>Neopterygii</taxon>
        <taxon>Teleostei</taxon>
        <taxon>Albuliformes</taxon>
        <taxon>Albulidae</taxon>
        <taxon>Albula</taxon>
    </lineage>
</organism>
<protein>
    <submittedName>
        <fullName evidence="1">Uncharacterized protein</fullName>
    </submittedName>
</protein>
<evidence type="ECO:0000313" key="2">
    <source>
        <dbReference type="Proteomes" id="UP000824540"/>
    </source>
</evidence>
<feature type="non-terminal residue" evidence="1">
    <location>
        <position position="1"/>
    </location>
</feature>
<proteinExistence type="predicted"/>
<accession>A0A8T2PRI1</accession>
<sequence>MLSSRRLRLFTAGVYENGFAKWLLTGQGDTSEKQALRKQKPLPWGNRSTRTNTIPDSWKETAIYNSCIITCAQGEQTETE</sequence>
<name>A0A8T2PRI1_9TELE</name>
<dbReference type="AlphaFoldDB" id="A0A8T2PRI1"/>
<dbReference type="Proteomes" id="UP000824540">
    <property type="component" value="Unassembled WGS sequence"/>
</dbReference>
<keyword evidence="2" id="KW-1185">Reference proteome</keyword>
<comment type="caution">
    <text evidence="1">The sequence shown here is derived from an EMBL/GenBank/DDBJ whole genome shotgun (WGS) entry which is preliminary data.</text>
</comment>
<dbReference type="EMBL" id="JAFBMS010000003">
    <property type="protein sequence ID" value="KAG9353954.1"/>
    <property type="molecule type" value="Genomic_DNA"/>
</dbReference>
<gene>
    <name evidence="1" type="ORF">JZ751_012078</name>
</gene>
<evidence type="ECO:0000313" key="1">
    <source>
        <dbReference type="EMBL" id="KAG9353954.1"/>
    </source>
</evidence>